<keyword evidence="4" id="KW-1185">Reference proteome</keyword>
<name>A0A0N1IK09_LEPSE</name>
<dbReference type="OMA" id="IGCMGEW"/>
<reference evidence="3 4" key="1">
    <citation type="journal article" date="2015" name="PLoS Pathog.">
        <title>Leptomonas seymouri: Adaptations to the Dixenous Life Cycle Analyzed by Genome Sequencing, Transcriptome Profiling and Co-infection with Leishmania donovani.</title>
        <authorList>
            <person name="Kraeva N."/>
            <person name="Butenko A."/>
            <person name="Hlavacova J."/>
            <person name="Kostygov A."/>
            <person name="Myskova J."/>
            <person name="Grybchuk D."/>
            <person name="Lestinova T."/>
            <person name="Votypka J."/>
            <person name="Volf P."/>
            <person name="Opperdoes F."/>
            <person name="Flegontov P."/>
            <person name="Lukes J."/>
            <person name="Yurchenko V."/>
        </authorList>
    </citation>
    <scope>NUCLEOTIDE SEQUENCE [LARGE SCALE GENOMIC DNA]</scope>
    <source>
        <strain evidence="3 4">ATCC 30220</strain>
    </source>
</reference>
<dbReference type="VEuPathDB" id="TriTrypDB:Lsey_0141_0180"/>
<protein>
    <submittedName>
        <fullName evidence="3">Uncharacterized protein</fullName>
    </submittedName>
</protein>
<proteinExistence type="predicted"/>
<feature type="coiled-coil region" evidence="1">
    <location>
        <begin position="9"/>
        <end position="36"/>
    </location>
</feature>
<organism evidence="3 4">
    <name type="scientific">Leptomonas seymouri</name>
    <dbReference type="NCBI Taxonomy" id="5684"/>
    <lineage>
        <taxon>Eukaryota</taxon>
        <taxon>Discoba</taxon>
        <taxon>Euglenozoa</taxon>
        <taxon>Kinetoplastea</taxon>
        <taxon>Metakinetoplastina</taxon>
        <taxon>Trypanosomatida</taxon>
        <taxon>Trypanosomatidae</taxon>
        <taxon>Leishmaniinae</taxon>
        <taxon>Leptomonas</taxon>
    </lineage>
</organism>
<dbReference type="Proteomes" id="UP000038009">
    <property type="component" value="Unassembled WGS sequence"/>
</dbReference>
<keyword evidence="1" id="KW-0175">Coiled coil</keyword>
<accession>A0A0N1IK09</accession>
<dbReference type="OrthoDB" id="245072at2759"/>
<dbReference type="Gene3D" id="1.20.920.20">
    <property type="match status" value="1"/>
</dbReference>
<dbReference type="AlphaFoldDB" id="A0A0N1IK09"/>
<evidence type="ECO:0000313" key="3">
    <source>
        <dbReference type="EMBL" id="KPI86240.1"/>
    </source>
</evidence>
<feature type="coiled-coil region" evidence="1">
    <location>
        <begin position="352"/>
        <end position="390"/>
    </location>
</feature>
<evidence type="ECO:0000256" key="1">
    <source>
        <dbReference type="SAM" id="Coils"/>
    </source>
</evidence>
<evidence type="ECO:0000313" key="4">
    <source>
        <dbReference type="Proteomes" id="UP000038009"/>
    </source>
</evidence>
<evidence type="ECO:0000256" key="2">
    <source>
        <dbReference type="SAM" id="MobiDB-lite"/>
    </source>
</evidence>
<dbReference type="EMBL" id="LJSK01000141">
    <property type="protein sequence ID" value="KPI86240.1"/>
    <property type="molecule type" value="Genomic_DNA"/>
</dbReference>
<gene>
    <name evidence="3" type="ORF">ABL78_4713</name>
</gene>
<feature type="region of interest" description="Disordered" evidence="2">
    <location>
        <begin position="293"/>
        <end position="312"/>
    </location>
</feature>
<sequence>MSALPSDDVARLREELAREEAELIALESDVESKAAQLSYLHTEYTLNKMRLRHHYEPRLEPLRIITCAAAEKESLLVLQIEWLERYVVEQERRSQDSVFIEARDMKPAAEEYLKKAEQVLLRCYEHITECPEDALRMISQYACPPDEAIATMQLVMRVRGEPPEECTWGAAQVLLSYNYFHEFFVTRSESLRKQCDLLDDALMNELELFCANPHHAVDALYQVSIPIGCMGEWLRAIRDYYRVKLVTAPVLLRRDANLRKETERAQAWLKAVTLGNWDAPKSRLLSIKTATITAPPTQAKEDEGPATDSTTADKAIETELDVEEREALASYAAVKQSLQHFRPSTVATTDFVMQLRHRLHRLRESVRAAEEKREETEREMEERLEEVRGNYDGTMVPLEDQLEGTTETFAQRITCKRSGSPALASNAIASEQPAAIAASNASEGIVDAACA</sequence>
<comment type="caution">
    <text evidence="3">The sequence shown here is derived from an EMBL/GenBank/DDBJ whole genome shotgun (WGS) entry which is preliminary data.</text>
</comment>